<protein>
    <submittedName>
        <fullName evidence="1">Zinc finger CCHC-type protein</fullName>
    </submittedName>
</protein>
<gene>
    <name evidence="1" type="ORF">IHE45_05G065700</name>
</gene>
<keyword evidence="2" id="KW-1185">Reference proteome</keyword>
<evidence type="ECO:0000313" key="1">
    <source>
        <dbReference type="EMBL" id="KAH7681548.1"/>
    </source>
</evidence>
<dbReference type="EMBL" id="CM037015">
    <property type="protein sequence ID" value="KAH7681548.1"/>
    <property type="molecule type" value="Genomic_DNA"/>
</dbReference>
<accession>A0ACB7W248</accession>
<comment type="caution">
    <text evidence="1">The sequence shown here is derived from an EMBL/GenBank/DDBJ whole genome shotgun (WGS) entry which is preliminary data.</text>
</comment>
<name>A0ACB7W248_DIOAL</name>
<reference evidence="2" key="1">
    <citation type="journal article" date="2022" name="Nat. Commun.">
        <title>Chromosome evolution and the genetic basis of agronomically important traits in greater yam.</title>
        <authorList>
            <person name="Bredeson J.V."/>
            <person name="Lyons J.B."/>
            <person name="Oniyinde I.O."/>
            <person name="Okereke N.R."/>
            <person name="Kolade O."/>
            <person name="Nnabue I."/>
            <person name="Nwadili C.O."/>
            <person name="Hribova E."/>
            <person name="Parker M."/>
            <person name="Nwogha J."/>
            <person name="Shu S."/>
            <person name="Carlson J."/>
            <person name="Kariba R."/>
            <person name="Muthemba S."/>
            <person name="Knop K."/>
            <person name="Barton G.J."/>
            <person name="Sherwood A.V."/>
            <person name="Lopez-Montes A."/>
            <person name="Asiedu R."/>
            <person name="Jamnadass R."/>
            <person name="Muchugi A."/>
            <person name="Goodstein D."/>
            <person name="Egesi C.N."/>
            <person name="Featherston J."/>
            <person name="Asfaw A."/>
            <person name="Simpson G.G."/>
            <person name="Dolezel J."/>
            <person name="Hendre P.S."/>
            <person name="Van Deynze A."/>
            <person name="Kumar P.L."/>
            <person name="Obidiegwu J.E."/>
            <person name="Bhattacharjee R."/>
            <person name="Rokhsar D.S."/>
        </authorList>
    </citation>
    <scope>NUCLEOTIDE SEQUENCE [LARGE SCALE GENOMIC DNA]</scope>
    <source>
        <strain evidence="2">cv. TDa95/00328</strain>
    </source>
</reference>
<organism evidence="1 2">
    <name type="scientific">Dioscorea alata</name>
    <name type="common">Purple yam</name>
    <dbReference type="NCBI Taxonomy" id="55571"/>
    <lineage>
        <taxon>Eukaryota</taxon>
        <taxon>Viridiplantae</taxon>
        <taxon>Streptophyta</taxon>
        <taxon>Embryophyta</taxon>
        <taxon>Tracheophyta</taxon>
        <taxon>Spermatophyta</taxon>
        <taxon>Magnoliopsida</taxon>
        <taxon>Liliopsida</taxon>
        <taxon>Dioscoreales</taxon>
        <taxon>Dioscoreaceae</taxon>
        <taxon>Dioscorea</taxon>
    </lineage>
</organism>
<evidence type="ECO:0000313" key="2">
    <source>
        <dbReference type="Proteomes" id="UP000827976"/>
    </source>
</evidence>
<dbReference type="Proteomes" id="UP000827976">
    <property type="component" value="Chromosome 5"/>
</dbReference>
<proteinExistence type="predicted"/>
<sequence>MAGREGASVARPPLLNGSNYTYWEVRMNALIKSLDESAWIAVEDGWFSPTQVDEDKNEIVKKKINWSAEDMRRANANGKALNAIFGGLDENQFKYVATCKSAKEAWEILQTIHEGTNLEETIATFNAKLMDIANQAYQLGKKFSDKKRFYAKVSAIEEARDITTMRLDELMGLLQAYEMNLNPKRKVEDFALKTEAIRQKELQQTVVTDNEDEEYGEFVFLSKKLHNMFRKYKKKGSRFQRKEVPKEEKEETEDNLQKIKCWECGGVGHYQSECANTLKKRGKSLNPKWSDDSD</sequence>